<organism evidence="3">
    <name type="scientific">Chaetoceros debilis</name>
    <dbReference type="NCBI Taxonomy" id="122233"/>
    <lineage>
        <taxon>Eukaryota</taxon>
        <taxon>Sar</taxon>
        <taxon>Stramenopiles</taxon>
        <taxon>Ochrophyta</taxon>
        <taxon>Bacillariophyta</taxon>
        <taxon>Coscinodiscophyceae</taxon>
        <taxon>Chaetocerotophycidae</taxon>
        <taxon>Chaetocerotales</taxon>
        <taxon>Chaetocerotaceae</taxon>
        <taxon>Chaetoceros</taxon>
    </lineage>
</organism>
<name>A0A6S8YX20_9STRA</name>
<keyword evidence="1" id="KW-1133">Transmembrane helix</keyword>
<dbReference type="AlphaFoldDB" id="A0A6S8YX20"/>
<evidence type="ECO:0000313" key="4">
    <source>
        <dbReference type="EMBL" id="CAE0477195.1"/>
    </source>
</evidence>
<keyword evidence="1" id="KW-0472">Membrane</keyword>
<feature type="transmembrane region" description="Helical" evidence="1">
    <location>
        <begin position="169"/>
        <end position="188"/>
    </location>
</feature>
<evidence type="ECO:0000313" key="3">
    <source>
        <dbReference type="EMBL" id="CAE0477194.1"/>
    </source>
</evidence>
<evidence type="ECO:0000256" key="2">
    <source>
        <dbReference type="SAM" id="SignalP"/>
    </source>
</evidence>
<keyword evidence="2" id="KW-0732">Signal</keyword>
<protein>
    <submittedName>
        <fullName evidence="3">Uncharacterized protein</fullName>
    </submittedName>
</protein>
<gene>
    <name evidence="3" type="ORF">CDEB00056_LOCUS22047</name>
    <name evidence="4" type="ORF">CDEB00056_LOCUS22048</name>
</gene>
<sequence>MVSVPTDIVIVILMIWMDGNEAFSYGVRHTRVPITRSRLSSLSVSRKVGLCGHPEASDGKRSVKNDYKSIRSSLFAQEDPDRSKDIEAAKASVRRKIMRGPFVAPSIISLPLYGVGFGLFGYKNMWTFSEWMYNLSSPSEGHLHRHFRKIQKFMSSQQKKGRIKKSRCYRIHPTFAGLSLITTALLAFRPNYYPLLPHFPHELLRVSNISVCFVSAIAAIPLGTTMLGNASAKKWNGIQGNLSMILAALTFCPGSIGRLMVHLNCRSSSARVPWKEFMSYAYFHNFMRLIGSYT</sequence>
<dbReference type="EMBL" id="HBIO01028775">
    <property type="protein sequence ID" value="CAE0477194.1"/>
    <property type="molecule type" value="Transcribed_RNA"/>
</dbReference>
<feature type="signal peptide" evidence="2">
    <location>
        <begin position="1"/>
        <end position="22"/>
    </location>
</feature>
<evidence type="ECO:0000256" key="1">
    <source>
        <dbReference type="SAM" id="Phobius"/>
    </source>
</evidence>
<reference evidence="3" key="1">
    <citation type="submission" date="2021-01" db="EMBL/GenBank/DDBJ databases">
        <authorList>
            <person name="Corre E."/>
            <person name="Pelletier E."/>
            <person name="Niang G."/>
            <person name="Scheremetjew M."/>
            <person name="Finn R."/>
            <person name="Kale V."/>
            <person name="Holt S."/>
            <person name="Cochrane G."/>
            <person name="Meng A."/>
            <person name="Brown T."/>
            <person name="Cohen L."/>
        </authorList>
    </citation>
    <scope>NUCLEOTIDE SEQUENCE</scope>
    <source>
        <strain evidence="3">MM31A-1</strain>
    </source>
</reference>
<accession>A0A6S8YX20</accession>
<feature type="transmembrane region" description="Helical" evidence="1">
    <location>
        <begin position="102"/>
        <end position="122"/>
    </location>
</feature>
<feature type="chain" id="PRO_5036191487" evidence="2">
    <location>
        <begin position="23"/>
        <end position="294"/>
    </location>
</feature>
<keyword evidence="1" id="KW-0812">Transmembrane</keyword>
<feature type="transmembrane region" description="Helical" evidence="1">
    <location>
        <begin position="242"/>
        <end position="261"/>
    </location>
</feature>
<proteinExistence type="predicted"/>
<feature type="transmembrane region" description="Helical" evidence="1">
    <location>
        <begin position="208"/>
        <end position="230"/>
    </location>
</feature>
<dbReference type="EMBL" id="HBIO01028776">
    <property type="protein sequence ID" value="CAE0477195.1"/>
    <property type="molecule type" value="Transcribed_RNA"/>
</dbReference>